<reference evidence="2" key="1">
    <citation type="submission" date="2021-01" db="EMBL/GenBank/DDBJ databases">
        <authorList>
            <person name="Corre E."/>
            <person name="Pelletier E."/>
            <person name="Niang G."/>
            <person name="Scheremetjew M."/>
            <person name="Finn R."/>
            <person name="Kale V."/>
            <person name="Holt S."/>
            <person name="Cochrane G."/>
            <person name="Meng A."/>
            <person name="Brown T."/>
            <person name="Cohen L."/>
        </authorList>
    </citation>
    <scope>NUCLEOTIDE SEQUENCE</scope>
    <source>
        <strain evidence="2">SAG 11-49</strain>
    </source>
</reference>
<feature type="region of interest" description="Disordered" evidence="1">
    <location>
        <begin position="495"/>
        <end position="514"/>
    </location>
</feature>
<dbReference type="CDD" id="cd10527">
    <property type="entry name" value="SET_LSMT"/>
    <property type="match status" value="1"/>
</dbReference>
<organism evidence="2">
    <name type="scientific">Chlamydomonas leiostraca</name>
    <dbReference type="NCBI Taxonomy" id="1034604"/>
    <lineage>
        <taxon>Eukaryota</taxon>
        <taxon>Viridiplantae</taxon>
        <taxon>Chlorophyta</taxon>
        <taxon>core chlorophytes</taxon>
        <taxon>Chlorophyceae</taxon>
        <taxon>CS clade</taxon>
        <taxon>Chlamydomonadales</taxon>
        <taxon>Chlamydomonadaceae</taxon>
        <taxon>Chlamydomonas</taxon>
    </lineage>
</organism>
<dbReference type="EMBL" id="HBFB01033252">
    <property type="protein sequence ID" value="CAD8694468.1"/>
    <property type="molecule type" value="Transcribed_RNA"/>
</dbReference>
<dbReference type="PANTHER" id="PTHR13271">
    <property type="entry name" value="UNCHARACTERIZED PUTATIVE METHYLTRANSFERASE"/>
    <property type="match status" value="1"/>
</dbReference>
<dbReference type="PANTHER" id="PTHR13271:SF154">
    <property type="entry name" value="GRIP DOMAIN-CONTAINING PROTEIN"/>
    <property type="match status" value="1"/>
</dbReference>
<dbReference type="GO" id="GO:0016279">
    <property type="term" value="F:protein-lysine N-methyltransferase activity"/>
    <property type="evidence" value="ECO:0007669"/>
    <property type="project" value="TreeGrafter"/>
</dbReference>
<evidence type="ECO:0000313" key="2">
    <source>
        <dbReference type="EMBL" id="CAD8694468.1"/>
    </source>
</evidence>
<accession>A0A7S0X0C4</accession>
<name>A0A7S0X0C4_9CHLO</name>
<dbReference type="InterPro" id="IPR046341">
    <property type="entry name" value="SET_dom_sf"/>
</dbReference>
<proteinExistence type="predicted"/>
<evidence type="ECO:0008006" key="3">
    <source>
        <dbReference type="Google" id="ProtNLM"/>
    </source>
</evidence>
<feature type="region of interest" description="Disordered" evidence="1">
    <location>
        <begin position="50"/>
        <end position="70"/>
    </location>
</feature>
<dbReference type="Gene3D" id="3.90.1410.10">
    <property type="entry name" value="set domain protein methyltransferase, domain 1"/>
    <property type="match status" value="1"/>
</dbReference>
<evidence type="ECO:0000256" key="1">
    <source>
        <dbReference type="SAM" id="MobiDB-lite"/>
    </source>
</evidence>
<dbReference type="InterPro" id="IPR050600">
    <property type="entry name" value="SETD3_SETD6_MTase"/>
</dbReference>
<dbReference type="SUPFAM" id="SSF82199">
    <property type="entry name" value="SET domain"/>
    <property type="match status" value="1"/>
</dbReference>
<dbReference type="AlphaFoldDB" id="A0A7S0X0C4"/>
<feature type="compositionally biased region" description="Polar residues" evidence="1">
    <location>
        <begin position="54"/>
        <end position="68"/>
    </location>
</feature>
<sequence length="664" mass="69454">MSLATAAGAGRWALAAVTTTVAGAAFIQRSDDKSVGTGFVETATEMMLPRAHSDQPNRAPSSSSQQQDAGAEVAARLKQWLLAHGADVHNVEIKPSQMGEGAGYGLFMAPSARKVSCGGKPWWKPWGSPPPHPTLASFPLSSVICAQNIGADPQVGFMWASLVRSEVLDERGVVMGYLAVERARGRDSPLAPWVDALPREFHSPLVWADSELAALRGTTLGRAVPTLRARLAAMWQEAGPGLRAVASALKAAREPTVDDLVWAHCVFWSRGQSLPVPRQAGAASQIVARDPRRAAALLDVTEALVPGLDFANHATTRPPCWWEVEVTGDAPSSSSSSGVSGVRPGRVALQLHRGARVGPGDELCISYSEAKPNEELLMLHGFVEPGAARGALDTVMIAAPVPPAGQWDELMAARMELLQSLGMRPQFFLKGSDVAGAAGSGSKAKGGASSPPSASEAVAPVPEEALESLEVFVLAPAEVQARLAGIKGAARARAEGRALGQSPPAAATEPAAPVSGAEMDVDALAAKVAAEVAALKSSPATAAKRRGAMSDAELAVAAQQAGLRMASVSTYLRLLEVALVQMEDEKQGTGPLEADEAALAAHDAGTHKLPHRAYCAAVYRAGQKRVVRAHLVGARRELERVMKVAAQLQDVITGRARQVDMSKQ</sequence>
<gene>
    <name evidence="2" type="ORF">CLEI1391_LOCUS18651</name>
</gene>
<feature type="compositionally biased region" description="Low complexity" evidence="1">
    <location>
        <begin position="495"/>
        <end position="513"/>
    </location>
</feature>
<feature type="region of interest" description="Disordered" evidence="1">
    <location>
        <begin position="439"/>
        <end position="459"/>
    </location>
</feature>
<protein>
    <recommendedName>
        <fullName evidence="3">SET domain-containing protein</fullName>
    </recommendedName>
</protein>